<dbReference type="EMBL" id="JAUESC010000387">
    <property type="protein sequence ID" value="KAK0573824.1"/>
    <property type="molecule type" value="Genomic_DNA"/>
</dbReference>
<feature type="region of interest" description="Disordered" evidence="2">
    <location>
        <begin position="245"/>
        <end position="279"/>
    </location>
</feature>
<sequence length="1020" mass="113421">MKSYAQAISSAIAPISSAPKKKGDYVAIKVNPKAYEERLKLCSYSLIGRVVLSKGEEPWKILALKEKLQSIWKLNSQWRLISLGRGFFQILLNSEEDKAQVWGIGSLHLKPGILRLQPWTQNFNPNTQRTTNAQIWVRFYDLPWEFWHPQILSDMARGVGIPLKFDRATLEGDYGHFARMLIDVDLSKPLPDSIMIETSPVSISRAIPTLTFLDFFLERPATSEVPPASEIPSASSSLSPPYSYQPEAWSDSSSSACTDTRPSRRPGKRMSTRRIYKDSHSRESRVAAQRIIEDDIEEEHRAARIPFFPEHICIYDVEPNVVGPEEVMKYMRRFDLDSNRISLIPTEGRAAWNPPPGHVAVYGAMLTCGITLPFQPFITWFLAEARLAPAQLTPNSYHILMCMWHMWHRMKRPPPTPREIRHFYSLRPVGKTGIYFLQSSQPELWILKDVVVKGEVEPTTEEKMKGFVWGFPFTDEELKTLARAAVHPLEKRGKPYLYNEGKMIKARLFPQIFTRRRRHVVCDALARRMKAIVEVNRKAALRQRDAGIAPPEEESDESALENPPEGDDEGGVPDYVPEETQGHGTSACSAEDVGDPEDFGVSMTSPDQGNRAGPSSKGKEKVGDPSEPEQAAFPSGSRSPPSVAHPPNVTSQGVEAVGGRSDTVAPEVSTSAEPNLSASETLIPADPISTPGGSNVEAGQPGKRKASFSSGRPYPKIPRVVANVDSSSGDEGEGEGEGDVEKEAGMVPPEEQIKDNAGGSTDLPRAASSAGLPEAGASGSGSSPQIDDPTPETMLKAMASCRAYIGEDRWSHFRTGTVSDRLCNFFNSASYMVAEMSGACQAGEAQAERIRRLEAQLKESEEHCSRAELARQEEANSNQMLLNQCLTRQMEAEQRASSAAEEVRTLQDQLSSTRDALLRAEQNAEDTKSTYERRIEDLECQALTVKELSKEARQEMELQSVDRFKRSPAYDALLLREFQRGMVSAGEFFKQKNRATDRARANWSLSIRKHVDTSLESLRI</sequence>
<dbReference type="PANTHER" id="PTHR31286:SF60">
    <property type="entry name" value="PROTEIN, PUTATIVE-RELATED"/>
    <property type="match status" value="1"/>
</dbReference>
<dbReference type="PANTHER" id="PTHR31286">
    <property type="entry name" value="GLYCINE-RICH CELL WALL STRUCTURAL PROTEIN 1.8-LIKE"/>
    <property type="match status" value="1"/>
</dbReference>
<accession>A0AA39RJ12</accession>
<reference evidence="4" key="2">
    <citation type="submission" date="2023-06" db="EMBL/GenBank/DDBJ databases">
        <authorList>
            <person name="Swenson N.G."/>
            <person name="Wegrzyn J.L."/>
            <person name="Mcevoy S.L."/>
        </authorList>
    </citation>
    <scope>NUCLEOTIDE SEQUENCE</scope>
    <source>
        <strain evidence="4">NS2018</strain>
        <tissue evidence="4">Leaf</tissue>
    </source>
</reference>
<evidence type="ECO:0000259" key="3">
    <source>
        <dbReference type="Pfam" id="PF14111"/>
    </source>
</evidence>
<feature type="domain" description="DUF4283" evidence="3">
    <location>
        <begin position="41"/>
        <end position="126"/>
    </location>
</feature>
<evidence type="ECO:0000256" key="1">
    <source>
        <dbReference type="SAM" id="Coils"/>
    </source>
</evidence>
<feature type="compositionally biased region" description="Polar residues" evidence="2">
    <location>
        <begin position="250"/>
        <end position="260"/>
    </location>
</feature>
<gene>
    <name evidence="4" type="ORF">LWI29_014138</name>
</gene>
<keyword evidence="1" id="KW-0175">Coiled coil</keyword>
<feature type="compositionally biased region" description="Basic residues" evidence="2">
    <location>
        <begin position="263"/>
        <end position="274"/>
    </location>
</feature>
<organism evidence="4 5">
    <name type="scientific">Acer saccharum</name>
    <name type="common">Sugar maple</name>
    <dbReference type="NCBI Taxonomy" id="4024"/>
    <lineage>
        <taxon>Eukaryota</taxon>
        <taxon>Viridiplantae</taxon>
        <taxon>Streptophyta</taxon>
        <taxon>Embryophyta</taxon>
        <taxon>Tracheophyta</taxon>
        <taxon>Spermatophyta</taxon>
        <taxon>Magnoliopsida</taxon>
        <taxon>eudicotyledons</taxon>
        <taxon>Gunneridae</taxon>
        <taxon>Pentapetalae</taxon>
        <taxon>rosids</taxon>
        <taxon>malvids</taxon>
        <taxon>Sapindales</taxon>
        <taxon>Sapindaceae</taxon>
        <taxon>Hippocastanoideae</taxon>
        <taxon>Acereae</taxon>
        <taxon>Acer</taxon>
    </lineage>
</organism>
<dbReference type="AlphaFoldDB" id="A0AA39RJ12"/>
<evidence type="ECO:0000256" key="2">
    <source>
        <dbReference type="SAM" id="MobiDB-lite"/>
    </source>
</evidence>
<dbReference type="Proteomes" id="UP001168877">
    <property type="component" value="Unassembled WGS sequence"/>
</dbReference>
<name>A0AA39RJ12_ACESA</name>
<feature type="coiled-coil region" evidence="1">
    <location>
        <begin position="843"/>
        <end position="955"/>
    </location>
</feature>
<evidence type="ECO:0000313" key="4">
    <source>
        <dbReference type="EMBL" id="KAK0573824.1"/>
    </source>
</evidence>
<comment type="caution">
    <text evidence="4">The sequence shown here is derived from an EMBL/GenBank/DDBJ whole genome shotgun (WGS) entry which is preliminary data.</text>
</comment>
<dbReference type="Pfam" id="PF14111">
    <property type="entry name" value="DUF4283"/>
    <property type="match status" value="1"/>
</dbReference>
<feature type="compositionally biased region" description="Acidic residues" evidence="2">
    <location>
        <begin position="728"/>
        <end position="738"/>
    </location>
</feature>
<evidence type="ECO:0000313" key="5">
    <source>
        <dbReference type="Proteomes" id="UP001168877"/>
    </source>
</evidence>
<feature type="region of interest" description="Disordered" evidence="2">
    <location>
        <begin position="543"/>
        <end position="791"/>
    </location>
</feature>
<keyword evidence="5" id="KW-1185">Reference proteome</keyword>
<dbReference type="InterPro" id="IPR025558">
    <property type="entry name" value="DUF4283"/>
</dbReference>
<proteinExistence type="predicted"/>
<dbReference type="InterPro" id="IPR040256">
    <property type="entry name" value="At4g02000-like"/>
</dbReference>
<reference evidence="4" key="1">
    <citation type="journal article" date="2022" name="Plant J.">
        <title>Strategies of tolerance reflected in two North American maple genomes.</title>
        <authorList>
            <person name="McEvoy S.L."/>
            <person name="Sezen U.U."/>
            <person name="Trouern-Trend A."/>
            <person name="McMahon S.M."/>
            <person name="Schaberg P.G."/>
            <person name="Yang J."/>
            <person name="Wegrzyn J.L."/>
            <person name="Swenson N.G."/>
        </authorList>
    </citation>
    <scope>NUCLEOTIDE SEQUENCE</scope>
    <source>
        <strain evidence="4">NS2018</strain>
    </source>
</reference>
<feature type="compositionally biased region" description="Low complexity" evidence="2">
    <location>
        <begin position="766"/>
        <end position="783"/>
    </location>
</feature>
<feature type="compositionally biased region" description="Acidic residues" evidence="2">
    <location>
        <begin position="551"/>
        <end position="571"/>
    </location>
</feature>
<protein>
    <recommendedName>
        <fullName evidence="3">DUF4283 domain-containing protein</fullName>
    </recommendedName>
</protein>
<feature type="compositionally biased region" description="Polar residues" evidence="2">
    <location>
        <begin position="668"/>
        <end position="680"/>
    </location>
</feature>